<dbReference type="Proteomes" id="UP000282985">
    <property type="component" value="Unassembled WGS sequence"/>
</dbReference>
<evidence type="ECO:0000256" key="1">
    <source>
        <dbReference type="ARBA" id="ARBA00004651"/>
    </source>
</evidence>
<evidence type="ECO:0000256" key="2">
    <source>
        <dbReference type="ARBA" id="ARBA00022475"/>
    </source>
</evidence>
<keyword evidence="9" id="KW-1185">Reference proteome</keyword>
<dbReference type="Pfam" id="PF10035">
    <property type="entry name" value="DUF2179"/>
    <property type="match status" value="1"/>
</dbReference>
<dbReference type="PANTHER" id="PTHR33545">
    <property type="entry name" value="UPF0750 MEMBRANE PROTEIN YITT-RELATED"/>
    <property type="match status" value="1"/>
</dbReference>
<dbReference type="GO" id="GO:0005886">
    <property type="term" value="C:plasma membrane"/>
    <property type="evidence" value="ECO:0007669"/>
    <property type="project" value="UniProtKB-SubCell"/>
</dbReference>
<dbReference type="InterPro" id="IPR003740">
    <property type="entry name" value="YitT"/>
</dbReference>
<sequence>MAFVTREKLFSKEFFTTYSYLIGGCFIFALGAVLFAEPYRFAPGGTYGLGIVFHHLFGWETEYSALSMDIPLLFIGIYFLGPRFGIKTVICTFAIPAFMRLLHYCHGYAPLVENDALLSSVFGGIVYGVGIGMIFKSRATSGGSDIIAMILNKYTKISLGQLVIIVDSIITLTTVAAFDDWKLPMYSWIIIFIEGKVIDMVVEGPNLNKTMYIISDKCDEIREKIISDIKRGGTIFSGIGMYQGKEKNMIYTVVTRREMAILKNFIAKIDTKAFVNVVDSNEILGEGFKSLND</sequence>
<dbReference type="PANTHER" id="PTHR33545:SF5">
    <property type="entry name" value="UPF0750 MEMBRANE PROTEIN YITT"/>
    <property type="match status" value="1"/>
</dbReference>
<evidence type="ECO:0000313" key="8">
    <source>
        <dbReference type="EMBL" id="RUT79839.1"/>
    </source>
</evidence>
<dbReference type="InterPro" id="IPR051461">
    <property type="entry name" value="UPF0750_membrane"/>
</dbReference>
<feature type="domain" description="DUF2179" evidence="7">
    <location>
        <begin position="231"/>
        <end position="285"/>
    </location>
</feature>
<dbReference type="Pfam" id="PF02588">
    <property type="entry name" value="YitT_membrane"/>
    <property type="match status" value="1"/>
</dbReference>
<dbReference type="CDD" id="cd16380">
    <property type="entry name" value="YitT_C"/>
    <property type="match status" value="1"/>
</dbReference>
<dbReference type="AlphaFoldDB" id="A0A434AYY8"/>
<dbReference type="Gene3D" id="3.30.70.120">
    <property type="match status" value="1"/>
</dbReference>
<gene>
    <name evidence="8" type="ORF">DLK05_00340</name>
</gene>
<evidence type="ECO:0000256" key="4">
    <source>
        <dbReference type="ARBA" id="ARBA00022989"/>
    </source>
</evidence>
<evidence type="ECO:0000259" key="7">
    <source>
        <dbReference type="Pfam" id="PF10035"/>
    </source>
</evidence>
<name>A0A434AYY8_9BACT</name>
<reference evidence="8 9" key="1">
    <citation type="submission" date="2018-11" db="EMBL/GenBank/DDBJ databases">
        <title>Parancylomarina longa gen. nov., sp. nov., isolated from sediments of southern Okinawa.</title>
        <authorList>
            <person name="Fu T."/>
        </authorList>
    </citation>
    <scope>NUCLEOTIDE SEQUENCE [LARGE SCALE GENOMIC DNA]</scope>
    <source>
        <strain evidence="8 9">T3-2 S1-C</strain>
    </source>
</reference>
<comment type="subcellular location">
    <subcellularLocation>
        <location evidence="1">Cell membrane</location>
        <topology evidence="1">Multi-pass membrane protein</topology>
    </subcellularLocation>
</comment>
<dbReference type="InterPro" id="IPR015867">
    <property type="entry name" value="N-reg_PII/ATP_PRibTrfase_C"/>
</dbReference>
<feature type="transmembrane region" description="Helical" evidence="6">
    <location>
        <begin position="157"/>
        <end position="178"/>
    </location>
</feature>
<keyword evidence="2" id="KW-1003">Cell membrane</keyword>
<keyword evidence="3 6" id="KW-0812">Transmembrane</keyword>
<comment type="caution">
    <text evidence="8">The sequence shown here is derived from an EMBL/GenBank/DDBJ whole genome shotgun (WGS) entry which is preliminary data.</text>
</comment>
<dbReference type="PIRSF" id="PIRSF006483">
    <property type="entry name" value="Membrane_protein_YitT"/>
    <property type="match status" value="1"/>
</dbReference>
<evidence type="ECO:0000256" key="6">
    <source>
        <dbReference type="SAM" id="Phobius"/>
    </source>
</evidence>
<protein>
    <submittedName>
        <fullName evidence="8">YitT family protein</fullName>
    </submittedName>
</protein>
<feature type="transmembrane region" description="Helical" evidence="6">
    <location>
        <begin position="116"/>
        <end position="136"/>
    </location>
</feature>
<feature type="transmembrane region" description="Helical" evidence="6">
    <location>
        <begin position="88"/>
        <end position="104"/>
    </location>
</feature>
<dbReference type="OrthoDB" id="1422399at2"/>
<evidence type="ECO:0000256" key="3">
    <source>
        <dbReference type="ARBA" id="ARBA00022692"/>
    </source>
</evidence>
<organism evidence="8 9">
    <name type="scientific">Ancylomarina longa</name>
    <dbReference type="NCBI Taxonomy" id="2487017"/>
    <lineage>
        <taxon>Bacteria</taxon>
        <taxon>Pseudomonadati</taxon>
        <taxon>Bacteroidota</taxon>
        <taxon>Bacteroidia</taxon>
        <taxon>Marinilabiliales</taxon>
        <taxon>Marinifilaceae</taxon>
        <taxon>Ancylomarina</taxon>
    </lineage>
</organism>
<keyword evidence="4 6" id="KW-1133">Transmembrane helix</keyword>
<dbReference type="EMBL" id="RJJX01000001">
    <property type="protein sequence ID" value="RUT79839.1"/>
    <property type="molecule type" value="Genomic_DNA"/>
</dbReference>
<accession>A0A434AYY8</accession>
<feature type="transmembrane region" description="Helical" evidence="6">
    <location>
        <begin position="15"/>
        <end position="36"/>
    </location>
</feature>
<dbReference type="RefSeq" id="WP_127341978.1">
    <property type="nucleotide sequence ID" value="NZ_RJJX01000001.1"/>
</dbReference>
<evidence type="ECO:0000256" key="5">
    <source>
        <dbReference type="ARBA" id="ARBA00023136"/>
    </source>
</evidence>
<keyword evidence="5 6" id="KW-0472">Membrane</keyword>
<proteinExistence type="predicted"/>
<evidence type="ECO:0000313" key="9">
    <source>
        <dbReference type="Proteomes" id="UP000282985"/>
    </source>
</evidence>
<dbReference type="InterPro" id="IPR019264">
    <property type="entry name" value="DUF2179"/>
</dbReference>
<dbReference type="PROSITE" id="PS51257">
    <property type="entry name" value="PROKAR_LIPOPROTEIN"/>
    <property type="match status" value="1"/>
</dbReference>